<sequence>MDEIKNLTQNRSNRLAKNCFRLKSFYCCYRISSSLSSTSSLSTISVTLFFFWFAFQSIALIDQTKTSASFDVSIHSTILYDHPVASVTRQTTNNTAINSEAKHSILKRDLLSKSNRSLWERKVSKFGKINGGKQKFRSNIDRRRSMKFINFTQILLNRRKKNLDRTFQLDQITTENSRISFHNRIDPRRSRSNPNRISFVGGKSTSKISTVPRTSKSFVTNINRQRKPSSATTLEPSSLGTESTTILPSTNQNQINSTNKNNLTDRDHSTSSIIRKEEQFFTSSPTTTIIVTTEMELETEPETDLNDSTMTMESVQTRKPKDFTIRKLSTRKFSQSNNPSSNPLTTTTTSSSLAQCKVSIEKICPNQSHSSSSSSSSSPSFSSKRFQCFGSGIIVCHKGLGSKCFLIEKRLYPKNRSPSFEHLRESSELSSHKNFYCNRPLFTTNCSGIIECFTRRESRQRTFMDQNDQPSTTSTTTITEEDDDDDDNNRDDGNDVDINDDDNDDERRWDNENNFIQDQNDRNDQMVTKTISNIPEGAINKKNRNVSKDFESIDFNNHHQQNDDDDSLRRDGNVFDQQDETILTRNDYHQKLSRIRIGLISALIGFGSLIFVVVATIAFISYVTILFRKKLDCLIFNFIENFFFSV</sequence>
<feature type="compositionally biased region" description="Low complexity" evidence="1">
    <location>
        <begin position="249"/>
        <end position="262"/>
    </location>
</feature>
<evidence type="ECO:0000313" key="5">
    <source>
        <dbReference type="Proteomes" id="UP000070412"/>
    </source>
</evidence>
<feature type="transmembrane region" description="Helical" evidence="2">
    <location>
        <begin position="40"/>
        <end position="61"/>
    </location>
</feature>
<keyword evidence="2" id="KW-0472">Membrane</keyword>
<feature type="compositionally biased region" description="Acidic residues" evidence="1">
    <location>
        <begin position="479"/>
        <end position="504"/>
    </location>
</feature>
<feature type="compositionally biased region" description="Polar residues" evidence="1">
    <location>
        <begin position="306"/>
        <end position="317"/>
    </location>
</feature>
<gene>
    <name evidence="3" type="ORF">SSS_4719</name>
</gene>
<feature type="region of interest" description="Disordered" evidence="1">
    <location>
        <begin position="182"/>
        <end position="211"/>
    </location>
</feature>
<feature type="compositionally biased region" description="Acidic residues" evidence="1">
    <location>
        <begin position="295"/>
        <end position="305"/>
    </location>
</feature>
<feature type="compositionally biased region" description="Basic and acidic residues" evidence="1">
    <location>
        <begin position="263"/>
        <end position="279"/>
    </location>
</feature>
<evidence type="ECO:0000256" key="1">
    <source>
        <dbReference type="SAM" id="MobiDB-lite"/>
    </source>
</evidence>
<keyword evidence="2" id="KW-0812">Transmembrane</keyword>
<name>A0A834R642_SARSC</name>
<accession>A0A834R642</accession>
<feature type="compositionally biased region" description="Polar residues" evidence="1">
    <location>
        <begin position="223"/>
        <end position="248"/>
    </location>
</feature>
<feature type="region of interest" description="Disordered" evidence="1">
    <location>
        <begin position="223"/>
        <end position="325"/>
    </location>
</feature>
<dbReference type="EnsemblMetazoa" id="SSS_4719s_mrna">
    <property type="protein sequence ID" value="KAF7491162.1"/>
    <property type="gene ID" value="SSS_4719"/>
</dbReference>
<feature type="compositionally biased region" description="Low complexity" evidence="1">
    <location>
        <begin position="336"/>
        <end position="349"/>
    </location>
</feature>
<protein>
    <submittedName>
        <fullName evidence="3 4">Uncharacterized protein</fullName>
    </submittedName>
</protein>
<organism evidence="3">
    <name type="scientific">Sarcoptes scabiei</name>
    <name type="common">Itch mite</name>
    <name type="synonym">Acarus scabiei</name>
    <dbReference type="NCBI Taxonomy" id="52283"/>
    <lineage>
        <taxon>Eukaryota</taxon>
        <taxon>Metazoa</taxon>
        <taxon>Ecdysozoa</taxon>
        <taxon>Arthropoda</taxon>
        <taxon>Chelicerata</taxon>
        <taxon>Arachnida</taxon>
        <taxon>Acari</taxon>
        <taxon>Acariformes</taxon>
        <taxon>Sarcoptiformes</taxon>
        <taxon>Astigmata</taxon>
        <taxon>Psoroptidia</taxon>
        <taxon>Sarcoptoidea</taxon>
        <taxon>Sarcoptidae</taxon>
        <taxon>Sarcoptinae</taxon>
        <taxon>Sarcoptes</taxon>
    </lineage>
</organism>
<feature type="transmembrane region" description="Helical" evidence="2">
    <location>
        <begin position="599"/>
        <end position="627"/>
    </location>
</feature>
<evidence type="ECO:0000313" key="4">
    <source>
        <dbReference type="EnsemblMetazoa" id="KAF7491162.1"/>
    </source>
</evidence>
<evidence type="ECO:0000313" key="3">
    <source>
        <dbReference type="EMBL" id="KAF7491162.1"/>
    </source>
</evidence>
<feature type="region of interest" description="Disordered" evidence="1">
    <location>
        <begin position="330"/>
        <end position="349"/>
    </location>
</feature>
<reference evidence="3" key="2">
    <citation type="submission" date="2020-01" db="EMBL/GenBank/DDBJ databases">
        <authorList>
            <person name="Korhonen P.K.K."/>
            <person name="Guangxu M.G."/>
            <person name="Wang T.W."/>
            <person name="Stroehlein A.J.S."/>
            <person name="Young N.D."/>
            <person name="Ang C.-S.A."/>
            <person name="Fernando D.W.F."/>
            <person name="Lu H.L."/>
            <person name="Taylor S.T."/>
            <person name="Ehtesham M.E.M."/>
            <person name="Najaraj S.H.N."/>
            <person name="Harsha G.H.G."/>
            <person name="Madugundu A.M."/>
            <person name="Renuse S.R."/>
            <person name="Holt D.H."/>
            <person name="Pandey A.P."/>
            <person name="Papenfuss A.P."/>
            <person name="Gasser R.B.G."/>
            <person name="Fischer K.F."/>
        </authorList>
    </citation>
    <scope>NUCLEOTIDE SEQUENCE</scope>
    <source>
        <strain evidence="3">SSS_KF_BRIS2020</strain>
    </source>
</reference>
<feature type="compositionally biased region" description="Low complexity" evidence="1">
    <location>
        <begin position="282"/>
        <end position="294"/>
    </location>
</feature>
<reference evidence="4" key="3">
    <citation type="submission" date="2022-06" db="UniProtKB">
        <authorList>
            <consortium name="EnsemblMetazoa"/>
        </authorList>
    </citation>
    <scope>IDENTIFICATION</scope>
</reference>
<proteinExistence type="predicted"/>
<keyword evidence="5" id="KW-1185">Reference proteome</keyword>
<keyword evidence="2" id="KW-1133">Transmembrane helix</keyword>
<dbReference type="Proteomes" id="UP000070412">
    <property type="component" value="Unassembled WGS sequence"/>
</dbReference>
<evidence type="ECO:0000256" key="2">
    <source>
        <dbReference type="SAM" id="Phobius"/>
    </source>
</evidence>
<feature type="region of interest" description="Disordered" evidence="1">
    <location>
        <begin position="461"/>
        <end position="526"/>
    </location>
</feature>
<reference evidence="5" key="1">
    <citation type="journal article" date="2020" name="PLoS Negl. Trop. Dis.">
        <title>High-quality nuclear genome for Sarcoptes scabiei-A critical resource for a neglected parasite.</title>
        <authorList>
            <person name="Korhonen P.K."/>
            <person name="Gasser R.B."/>
            <person name="Ma G."/>
            <person name="Wang T."/>
            <person name="Stroehlein A.J."/>
            <person name="Young N.D."/>
            <person name="Ang C.S."/>
            <person name="Fernando D.D."/>
            <person name="Lu H.C."/>
            <person name="Taylor S."/>
            <person name="Reynolds S.L."/>
            <person name="Mofiz E."/>
            <person name="Najaraj S.H."/>
            <person name="Gowda H."/>
            <person name="Madugundu A."/>
            <person name="Renuse S."/>
            <person name="Holt D."/>
            <person name="Pandey A."/>
            <person name="Papenfuss A.T."/>
            <person name="Fischer K."/>
        </authorList>
    </citation>
    <scope>NUCLEOTIDE SEQUENCE [LARGE SCALE GENOMIC DNA]</scope>
</reference>
<dbReference type="AlphaFoldDB" id="A0A834R642"/>
<dbReference type="EMBL" id="WVUK01000060">
    <property type="protein sequence ID" value="KAF7491162.1"/>
    <property type="molecule type" value="Genomic_DNA"/>
</dbReference>